<gene>
    <name evidence="1" type="ORF">LT40_05580</name>
</gene>
<dbReference type="KEGG" id="prh:LT40_05580"/>
<evidence type="ECO:0000313" key="2">
    <source>
        <dbReference type="Proteomes" id="UP000029499"/>
    </source>
</evidence>
<dbReference type="RefSeq" id="WP_043187397.1">
    <property type="nucleotide sequence ID" value="NZ_CP009533.1"/>
</dbReference>
<sequence length="130" mass="14429">MTTYDWQLIERLLHEVQNGANQDFAAHRYAQDHAEATTAQGDTPAHIDELAAQARDYEKLLLERGFIEQRPDSEGGTGHNFQLTLRGSSLLSLIDSSIPDNDHGLEVLDDQDDALDPATFDEVASKPQIV</sequence>
<dbReference type="AlphaFoldDB" id="A0A089YTA4"/>
<dbReference type="Proteomes" id="UP000029499">
    <property type="component" value="Chromosome"/>
</dbReference>
<keyword evidence="2" id="KW-1185">Reference proteome</keyword>
<dbReference type="OrthoDB" id="7018252at2"/>
<dbReference type="EMBL" id="CP009533">
    <property type="protein sequence ID" value="AIS16905.1"/>
    <property type="molecule type" value="Genomic_DNA"/>
</dbReference>
<reference evidence="1 2" key="1">
    <citation type="journal article" date="2015" name="J. Biotechnol.">
        <title>Complete genome sequence of Pseudomonas rhizosphaerae IH5T (=DSM 16299T), a phosphate-solubilizing rhizobacterium for bacterial biofertilizer.</title>
        <authorList>
            <person name="Kwak Y."/>
            <person name="Jung B.K."/>
            <person name="Shin J.H."/>
        </authorList>
    </citation>
    <scope>NUCLEOTIDE SEQUENCE [LARGE SCALE GENOMIC DNA]</scope>
    <source>
        <strain evidence="1">DSM 16299</strain>
    </source>
</reference>
<organism evidence="1 2">
    <name type="scientific">Pseudomonas rhizosphaerae</name>
    <dbReference type="NCBI Taxonomy" id="216142"/>
    <lineage>
        <taxon>Bacteria</taxon>
        <taxon>Pseudomonadati</taxon>
        <taxon>Pseudomonadota</taxon>
        <taxon>Gammaproteobacteria</taxon>
        <taxon>Pseudomonadales</taxon>
        <taxon>Pseudomonadaceae</taxon>
        <taxon>Pseudomonas</taxon>
    </lineage>
</organism>
<accession>A0A089YTA4</accession>
<dbReference type="STRING" id="216142.LT40_05580"/>
<evidence type="ECO:0000313" key="1">
    <source>
        <dbReference type="EMBL" id="AIS16905.1"/>
    </source>
</evidence>
<protein>
    <submittedName>
        <fullName evidence="1">Transcriptional regulator</fullName>
    </submittedName>
</protein>
<proteinExistence type="predicted"/>
<name>A0A089YTA4_9PSED</name>
<dbReference type="HOGENOM" id="CLU_162668_0_0_6"/>